<evidence type="ECO:0000256" key="8">
    <source>
        <dbReference type="ARBA" id="ARBA00023288"/>
    </source>
</evidence>
<evidence type="ECO:0000313" key="13">
    <source>
        <dbReference type="Proteomes" id="UP000030748"/>
    </source>
</evidence>
<keyword evidence="4" id="KW-0336">GPI-anchor</keyword>
<dbReference type="AlphaFoldDB" id="A0A022S2H7"/>
<dbReference type="InterPro" id="IPR036312">
    <property type="entry name" value="Bifun_inhib/LTP/seed_sf"/>
</dbReference>
<dbReference type="STRING" id="4155.A0A022S2H7"/>
<keyword evidence="8" id="KW-0449">Lipoprotein</keyword>
<name>A0A022S2H7_ERYGU</name>
<evidence type="ECO:0000313" key="12">
    <source>
        <dbReference type="EMBL" id="EYU46559.1"/>
    </source>
</evidence>
<evidence type="ECO:0000256" key="1">
    <source>
        <dbReference type="ARBA" id="ARBA00004609"/>
    </source>
</evidence>
<keyword evidence="5 10" id="KW-0732">Signal</keyword>
<dbReference type="CDD" id="cd00010">
    <property type="entry name" value="AAI_LTSS"/>
    <property type="match status" value="1"/>
</dbReference>
<comment type="similarity">
    <text evidence="2">Belongs to the plant LTP family.</text>
</comment>
<feature type="chain" id="PRO_5001505486" description="Bifunctional inhibitor/plant lipid transfer protein/seed storage helical domain-containing protein" evidence="10">
    <location>
        <begin position="21"/>
        <end position="141"/>
    </location>
</feature>
<dbReference type="OrthoDB" id="911994at2759"/>
<evidence type="ECO:0000256" key="9">
    <source>
        <dbReference type="SAM" id="MobiDB-lite"/>
    </source>
</evidence>
<evidence type="ECO:0000256" key="4">
    <source>
        <dbReference type="ARBA" id="ARBA00022622"/>
    </source>
</evidence>
<dbReference type="GO" id="GO:0098552">
    <property type="term" value="C:side of membrane"/>
    <property type="evidence" value="ECO:0007669"/>
    <property type="project" value="UniProtKB-KW"/>
</dbReference>
<feature type="signal peptide" evidence="10">
    <location>
        <begin position="1"/>
        <end position="20"/>
    </location>
</feature>
<accession>A0A022S2H7</accession>
<feature type="region of interest" description="Disordered" evidence="9">
    <location>
        <begin position="89"/>
        <end position="114"/>
    </location>
</feature>
<dbReference type="SUPFAM" id="SSF47699">
    <property type="entry name" value="Bifunctional inhibitor/lipid-transfer protein/seed storage 2S albumin"/>
    <property type="match status" value="1"/>
</dbReference>
<dbReference type="Pfam" id="PF14368">
    <property type="entry name" value="LTP_2"/>
    <property type="match status" value="1"/>
</dbReference>
<keyword evidence="6" id="KW-1015">Disulfide bond</keyword>
<sequence length="141" mass="14619">MEIIIIGLLSLIFSASLSSAVEEKLDCKSTISSLMPCYPSVTDASSAPSSQCCNQLKNVLETQPLCLCQILSESGFSSTRVLELPKACNLQTPPPSKCNSPPGPPGSNSTTPPPPAGYSSKITYSVLLAAASFAGVVIVII</sequence>
<dbReference type="PANTHER" id="PTHR33044">
    <property type="entry name" value="BIFUNCTIONAL INHIBITOR/LIPID-TRANSFER PROTEIN/SEED STORAGE 2S ALBUMIN SUPERFAMILY PROTEIN-RELATED"/>
    <property type="match status" value="1"/>
</dbReference>
<dbReference type="OMA" id="LPKACNA"/>
<comment type="subcellular location">
    <subcellularLocation>
        <location evidence="1">Cell membrane</location>
        <topology evidence="1">Lipid-anchor</topology>
        <topology evidence="1">GPI-anchor</topology>
    </subcellularLocation>
</comment>
<dbReference type="Gene3D" id="1.10.110.10">
    <property type="entry name" value="Plant lipid-transfer and hydrophobic proteins"/>
    <property type="match status" value="1"/>
</dbReference>
<evidence type="ECO:0000256" key="5">
    <source>
        <dbReference type="ARBA" id="ARBA00022729"/>
    </source>
</evidence>
<dbReference type="Proteomes" id="UP000030748">
    <property type="component" value="Unassembled WGS sequence"/>
</dbReference>
<evidence type="ECO:0000256" key="7">
    <source>
        <dbReference type="ARBA" id="ARBA00023180"/>
    </source>
</evidence>
<keyword evidence="7" id="KW-0325">Glycoprotein</keyword>
<evidence type="ECO:0000256" key="6">
    <source>
        <dbReference type="ARBA" id="ARBA00023157"/>
    </source>
</evidence>
<keyword evidence="3" id="KW-1003">Cell membrane</keyword>
<dbReference type="PhylomeDB" id="A0A022S2H7"/>
<evidence type="ECO:0000256" key="2">
    <source>
        <dbReference type="ARBA" id="ARBA00009748"/>
    </source>
</evidence>
<evidence type="ECO:0000256" key="10">
    <source>
        <dbReference type="SAM" id="SignalP"/>
    </source>
</evidence>
<dbReference type="GO" id="GO:0005886">
    <property type="term" value="C:plasma membrane"/>
    <property type="evidence" value="ECO:0007669"/>
    <property type="project" value="UniProtKB-SubCell"/>
</dbReference>
<dbReference type="EMBL" id="KI630171">
    <property type="protein sequence ID" value="EYU46559.1"/>
    <property type="molecule type" value="Genomic_DNA"/>
</dbReference>
<feature type="compositionally biased region" description="Pro residues" evidence="9">
    <location>
        <begin position="92"/>
        <end position="114"/>
    </location>
</feature>
<evidence type="ECO:0000256" key="3">
    <source>
        <dbReference type="ARBA" id="ARBA00022475"/>
    </source>
</evidence>
<dbReference type="KEGG" id="egt:105953111"/>
<evidence type="ECO:0000259" key="11">
    <source>
        <dbReference type="SMART" id="SM00499"/>
    </source>
</evidence>
<protein>
    <recommendedName>
        <fullName evidence="11">Bifunctional inhibitor/plant lipid transfer protein/seed storage helical domain-containing protein</fullName>
    </recommendedName>
</protein>
<dbReference type="InterPro" id="IPR016140">
    <property type="entry name" value="Bifunc_inhib/LTP/seed_store"/>
</dbReference>
<feature type="domain" description="Bifunctional inhibitor/plant lipid transfer protein/seed storage helical" evidence="11">
    <location>
        <begin position="27"/>
        <end position="98"/>
    </location>
</feature>
<dbReference type="SMART" id="SM00499">
    <property type="entry name" value="AAI"/>
    <property type="match status" value="1"/>
</dbReference>
<reference evidence="12 13" key="1">
    <citation type="journal article" date="2013" name="Proc. Natl. Acad. Sci. U.S.A.">
        <title>Fine-scale variation in meiotic recombination in Mimulus inferred from population shotgun sequencing.</title>
        <authorList>
            <person name="Hellsten U."/>
            <person name="Wright K.M."/>
            <person name="Jenkins J."/>
            <person name="Shu S."/>
            <person name="Yuan Y."/>
            <person name="Wessler S.R."/>
            <person name="Schmutz J."/>
            <person name="Willis J.H."/>
            <person name="Rokhsar D.S."/>
        </authorList>
    </citation>
    <scope>NUCLEOTIDE SEQUENCE [LARGE SCALE GENOMIC DNA]</scope>
    <source>
        <strain evidence="13">cv. DUN x IM62</strain>
    </source>
</reference>
<dbReference type="InterPro" id="IPR043325">
    <property type="entry name" value="LTSS"/>
</dbReference>
<keyword evidence="13" id="KW-1185">Reference proteome</keyword>
<organism evidence="12 13">
    <name type="scientific">Erythranthe guttata</name>
    <name type="common">Yellow monkey flower</name>
    <name type="synonym">Mimulus guttatus</name>
    <dbReference type="NCBI Taxonomy" id="4155"/>
    <lineage>
        <taxon>Eukaryota</taxon>
        <taxon>Viridiplantae</taxon>
        <taxon>Streptophyta</taxon>
        <taxon>Embryophyta</taxon>
        <taxon>Tracheophyta</taxon>
        <taxon>Spermatophyta</taxon>
        <taxon>Magnoliopsida</taxon>
        <taxon>eudicotyledons</taxon>
        <taxon>Gunneridae</taxon>
        <taxon>Pentapetalae</taxon>
        <taxon>asterids</taxon>
        <taxon>lamiids</taxon>
        <taxon>Lamiales</taxon>
        <taxon>Phrymaceae</taxon>
        <taxon>Erythranthe</taxon>
    </lineage>
</organism>
<gene>
    <name evidence="12" type="ORF">MIMGU_mgv1a015908mg</name>
</gene>
<proteinExistence type="inferred from homology"/>
<keyword evidence="4" id="KW-0472">Membrane</keyword>